<dbReference type="Gene3D" id="3.30.710.10">
    <property type="entry name" value="Potassium Channel Kv1.1, Chain A"/>
    <property type="match status" value="1"/>
</dbReference>
<name>A0AAV5AII2_9AGAM</name>
<dbReference type="Pfam" id="PF00651">
    <property type="entry name" value="BTB"/>
    <property type="match status" value="1"/>
</dbReference>
<dbReference type="Proteomes" id="UP001050691">
    <property type="component" value="Unassembled WGS sequence"/>
</dbReference>
<sequence>MQHQYLENLEEPGTPRSILSVENTYFKIPRRKLVSSSLVFKGLLTLSPDWNEGKSEERPVVLEKVSSTDFERLLTYLYPLSTDYTRFTEGWDFDYWISILKVAHAYMMKDVYAQTIDMLNQLPFPDPFTRIQYGSRYDHSNWIRQGYRDLIQREEPLSIKEAHALGFEKAISCAAAREKYRPNRHYHHLDPLFSLTTISKRHRIDP</sequence>
<evidence type="ECO:0000259" key="1">
    <source>
        <dbReference type="PROSITE" id="PS50097"/>
    </source>
</evidence>
<accession>A0AAV5AII2</accession>
<organism evidence="2 3">
    <name type="scientific">Clathrus columnatus</name>
    <dbReference type="NCBI Taxonomy" id="1419009"/>
    <lineage>
        <taxon>Eukaryota</taxon>
        <taxon>Fungi</taxon>
        <taxon>Dikarya</taxon>
        <taxon>Basidiomycota</taxon>
        <taxon>Agaricomycotina</taxon>
        <taxon>Agaricomycetes</taxon>
        <taxon>Phallomycetidae</taxon>
        <taxon>Phallales</taxon>
        <taxon>Clathraceae</taxon>
        <taxon>Clathrus</taxon>
    </lineage>
</organism>
<reference evidence="2" key="1">
    <citation type="submission" date="2021-10" db="EMBL/GenBank/DDBJ databases">
        <title>De novo Genome Assembly of Clathrus columnatus (Basidiomycota, Fungi) Using Illumina and Nanopore Sequence Data.</title>
        <authorList>
            <person name="Ogiso-Tanaka E."/>
            <person name="Itagaki H."/>
            <person name="Hosoya T."/>
            <person name="Hosaka K."/>
        </authorList>
    </citation>
    <scope>NUCLEOTIDE SEQUENCE</scope>
    <source>
        <strain evidence="2">MO-923</strain>
    </source>
</reference>
<dbReference type="InterPro" id="IPR000210">
    <property type="entry name" value="BTB/POZ_dom"/>
</dbReference>
<proteinExistence type="predicted"/>
<dbReference type="SMART" id="SM00225">
    <property type="entry name" value="BTB"/>
    <property type="match status" value="1"/>
</dbReference>
<gene>
    <name evidence="2" type="ORF">Clacol_007575</name>
</gene>
<keyword evidence="3" id="KW-1185">Reference proteome</keyword>
<protein>
    <recommendedName>
        <fullName evidence="1">BTB domain-containing protein</fullName>
    </recommendedName>
</protein>
<evidence type="ECO:0000313" key="3">
    <source>
        <dbReference type="Proteomes" id="UP001050691"/>
    </source>
</evidence>
<comment type="caution">
    <text evidence="2">The sequence shown here is derived from an EMBL/GenBank/DDBJ whole genome shotgun (WGS) entry which is preliminary data.</text>
</comment>
<dbReference type="InterPro" id="IPR011333">
    <property type="entry name" value="SKP1/BTB/POZ_sf"/>
</dbReference>
<dbReference type="AlphaFoldDB" id="A0AAV5AII2"/>
<dbReference type="EMBL" id="BPWL01000008">
    <property type="protein sequence ID" value="GJJ13323.1"/>
    <property type="molecule type" value="Genomic_DNA"/>
</dbReference>
<feature type="domain" description="BTB" evidence="1">
    <location>
        <begin position="15"/>
        <end position="86"/>
    </location>
</feature>
<dbReference type="PROSITE" id="PS50097">
    <property type="entry name" value="BTB"/>
    <property type="match status" value="1"/>
</dbReference>
<evidence type="ECO:0000313" key="2">
    <source>
        <dbReference type="EMBL" id="GJJ13323.1"/>
    </source>
</evidence>
<dbReference type="SUPFAM" id="SSF54695">
    <property type="entry name" value="POZ domain"/>
    <property type="match status" value="1"/>
</dbReference>